<evidence type="ECO:0000256" key="5">
    <source>
        <dbReference type="ARBA" id="ARBA00022679"/>
    </source>
</evidence>
<dbReference type="InterPro" id="IPR036097">
    <property type="entry name" value="HisK_dim/P_sf"/>
</dbReference>
<comment type="catalytic activity">
    <reaction evidence="1">
        <text>ATP + protein L-histidine = ADP + protein N-phospho-L-histidine.</text>
        <dbReference type="EC" id="2.7.13.3"/>
    </reaction>
</comment>
<keyword evidence="9" id="KW-0902">Two-component regulatory system</keyword>
<keyword evidence="7 12" id="KW-0418">Kinase</keyword>
<gene>
    <name evidence="12" type="ORF">SAMN04487969_102278</name>
</gene>
<dbReference type="Gene3D" id="1.10.287.130">
    <property type="match status" value="1"/>
</dbReference>
<dbReference type="EMBL" id="FONN01000002">
    <property type="protein sequence ID" value="SFE38617.1"/>
    <property type="molecule type" value="Genomic_DNA"/>
</dbReference>
<dbReference type="PRINTS" id="PR00344">
    <property type="entry name" value="BCTRLSENSOR"/>
</dbReference>
<evidence type="ECO:0000256" key="9">
    <source>
        <dbReference type="ARBA" id="ARBA00023012"/>
    </source>
</evidence>
<feature type="transmembrane region" description="Helical" evidence="10">
    <location>
        <begin position="193"/>
        <end position="215"/>
    </location>
</feature>
<evidence type="ECO:0000256" key="7">
    <source>
        <dbReference type="ARBA" id="ARBA00022777"/>
    </source>
</evidence>
<proteinExistence type="predicted"/>
<dbReference type="PANTHER" id="PTHR43047">
    <property type="entry name" value="TWO-COMPONENT HISTIDINE PROTEIN KINASE"/>
    <property type="match status" value="1"/>
</dbReference>
<protein>
    <recommendedName>
        <fullName evidence="3">histidine kinase</fullName>
        <ecNumber evidence="3">2.7.13.3</ecNumber>
    </recommendedName>
</protein>
<keyword evidence="10" id="KW-0812">Transmembrane</keyword>
<name>A0A1I2A495_9BACL</name>
<dbReference type="PANTHER" id="PTHR43047:SF72">
    <property type="entry name" value="OSMOSENSING HISTIDINE PROTEIN KINASE SLN1"/>
    <property type="match status" value="1"/>
</dbReference>
<keyword evidence="8" id="KW-0067">ATP-binding</keyword>
<evidence type="ECO:0000256" key="8">
    <source>
        <dbReference type="ARBA" id="ARBA00022840"/>
    </source>
</evidence>
<accession>A0A1I2A495</accession>
<comment type="subcellular location">
    <subcellularLocation>
        <location evidence="2">Cell membrane</location>
        <topology evidence="2">Multi-pass membrane protein</topology>
    </subcellularLocation>
</comment>
<evidence type="ECO:0000256" key="1">
    <source>
        <dbReference type="ARBA" id="ARBA00000085"/>
    </source>
</evidence>
<reference evidence="13" key="1">
    <citation type="submission" date="2016-10" db="EMBL/GenBank/DDBJ databases">
        <authorList>
            <person name="Varghese N."/>
            <person name="Submissions S."/>
        </authorList>
    </citation>
    <scope>NUCLEOTIDE SEQUENCE [LARGE SCALE GENOMIC DNA]</scope>
    <source>
        <strain evidence="13">CGMCC 1.10223</strain>
    </source>
</reference>
<dbReference type="Proteomes" id="UP000183410">
    <property type="component" value="Unassembled WGS sequence"/>
</dbReference>
<dbReference type="GO" id="GO:0005886">
    <property type="term" value="C:plasma membrane"/>
    <property type="evidence" value="ECO:0007669"/>
    <property type="project" value="UniProtKB-SubCell"/>
</dbReference>
<evidence type="ECO:0000313" key="13">
    <source>
        <dbReference type="Proteomes" id="UP000183410"/>
    </source>
</evidence>
<dbReference type="GO" id="GO:0005524">
    <property type="term" value="F:ATP binding"/>
    <property type="evidence" value="ECO:0007669"/>
    <property type="project" value="UniProtKB-KW"/>
</dbReference>
<keyword evidence="10" id="KW-1133">Transmembrane helix</keyword>
<dbReference type="InterPro" id="IPR004358">
    <property type="entry name" value="Sig_transdc_His_kin-like_C"/>
</dbReference>
<keyword evidence="13" id="KW-1185">Reference proteome</keyword>
<keyword evidence="6" id="KW-0547">Nucleotide-binding</keyword>
<dbReference type="AlphaFoldDB" id="A0A1I2A495"/>
<dbReference type="EC" id="2.7.13.3" evidence="3"/>
<evidence type="ECO:0000256" key="10">
    <source>
        <dbReference type="SAM" id="Phobius"/>
    </source>
</evidence>
<evidence type="ECO:0000313" key="12">
    <source>
        <dbReference type="EMBL" id="SFE38617.1"/>
    </source>
</evidence>
<dbReference type="CDD" id="cd00082">
    <property type="entry name" value="HisKA"/>
    <property type="match status" value="1"/>
</dbReference>
<keyword evidence="10" id="KW-0472">Membrane</keyword>
<dbReference type="InterPro" id="IPR003594">
    <property type="entry name" value="HATPase_dom"/>
</dbReference>
<dbReference type="FunFam" id="3.30.565.10:FF:000006">
    <property type="entry name" value="Sensor histidine kinase WalK"/>
    <property type="match status" value="1"/>
</dbReference>
<evidence type="ECO:0000256" key="3">
    <source>
        <dbReference type="ARBA" id="ARBA00012438"/>
    </source>
</evidence>
<dbReference type="GO" id="GO:0000155">
    <property type="term" value="F:phosphorelay sensor kinase activity"/>
    <property type="evidence" value="ECO:0007669"/>
    <property type="project" value="InterPro"/>
</dbReference>
<dbReference type="SMART" id="SM00387">
    <property type="entry name" value="HATPase_c"/>
    <property type="match status" value="1"/>
</dbReference>
<dbReference type="Gene3D" id="3.30.565.10">
    <property type="entry name" value="Histidine kinase-like ATPase, C-terminal domain"/>
    <property type="match status" value="1"/>
</dbReference>
<dbReference type="SUPFAM" id="SSF47384">
    <property type="entry name" value="Homodimeric domain of signal transducing histidine kinase"/>
    <property type="match status" value="1"/>
</dbReference>
<dbReference type="InterPro" id="IPR005467">
    <property type="entry name" value="His_kinase_dom"/>
</dbReference>
<keyword evidence="4" id="KW-0597">Phosphoprotein</keyword>
<evidence type="ECO:0000259" key="11">
    <source>
        <dbReference type="PROSITE" id="PS50109"/>
    </source>
</evidence>
<dbReference type="CDD" id="cd00075">
    <property type="entry name" value="HATPase"/>
    <property type="match status" value="1"/>
</dbReference>
<feature type="domain" description="Histidine kinase" evidence="11">
    <location>
        <begin position="240"/>
        <end position="491"/>
    </location>
</feature>
<dbReference type="InterPro" id="IPR036890">
    <property type="entry name" value="HATPase_C_sf"/>
</dbReference>
<feature type="transmembrane region" description="Helical" evidence="10">
    <location>
        <begin position="26"/>
        <end position="47"/>
    </location>
</feature>
<dbReference type="GO" id="GO:0009927">
    <property type="term" value="F:histidine phosphotransfer kinase activity"/>
    <property type="evidence" value="ECO:0007669"/>
    <property type="project" value="TreeGrafter"/>
</dbReference>
<sequence>MGTNSMINRLFKNTDVFAQTQARLTLLYVGLLSLFLAVFVVVVYWLLSFVIYNEQKKDLLSFLDQSTNVIEKQMKDNRQAEEIDLNDRNLLGFGNDQFFYYLVNAEGSLIAGKEVFPFLRPELLGLIQGWKPGNGEVSYETISTDTASADSKPGSKPPAGKLSLMIAGKPVLTGQGSSSIFYVAKNISQQHSLFQWLLCILIGVAASFTIVAFLIGRYMSYRAMLPIAESYDRQRTFTADASHELRTPLSVLLMSINALELEQESSGSNDESAGLVHMELEDASGAARFGTAAGNENDFVSKTLATMKDEVKRMTRLVGDLLLLARSDASELELEHKMFDFRPIAEKTVQSMETLAASRSIRLELEAPNQTMMRGDAERMKQVLYILLDNAIKFSPEGERIIVQLSASASERRGLLRLTVRDKGPGIKAAEAARIFDRFYRTDKMRTRRTSGHGLGLAIAKQIVEAHQGKIGVWPEVGKGSTFYVMIPVAFK</sequence>
<dbReference type="PROSITE" id="PS50109">
    <property type="entry name" value="HIS_KIN"/>
    <property type="match status" value="1"/>
</dbReference>
<evidence type="ECO:0000256" key="6">
    <source>
        <dbReference type="ARBA" id="ARBA00022741"/>
    </source>
</evidence>
<dbReference type="Pfam" id="PF00512">
    <property type="entry name" value="HisKA"/>
    <property type="match status" value="1"/>
</dbReference>
<dbReference type="SMART" id="SM00388">
    <property type="entry name" value="HisKA"/>
    <property type="match status" value="1"/>
</dbReference>
<dbReference type="Pfam" id="PF02518">
    <property type="entry name" value="HATPase_c"/>
    <property type="match status" value="1"/>
</dbReference>
<dbReference type="InterPro" id="IPR003661">
    <property type="entry name" value="HisK_dim/P_dom"/>
</dbReference>
<evidence type="ECO:0000256" key="4">
    <source>
        <dbReference type="ARBA" id="ARBA00022553"/>
    </source>
</evidence>
<organism evidence="12 13">
    <name type="scientific">Paenibacillus algorifonticola</name>
    <dbReference type="NCBI Taxonomy" id="684063"/>
    <lineage>
        <taxon>Bacteria</taxon>
        <taxon>Bacillati</taxon>
        <taxon>Bacillota</taxon>
        <taxon>Bacilli</taxon>
        <taxon>Bacillales</taxon>
        <taxon>Paenibacillaceae</taxon>
        <taxon>Paenibacillus</taxon>
    </lineage>
</organism>
<evidence type="ECO:0000256" key="2">
    <source>
        <dbReference type="ARBA" id="ARBA00004651"/>
    </source>
</evidence>
<keyword evidence="5" id="KW-0808">Transferase</keyword>
<dbReference type="SUPFAM" id="SSF55874">
    <property type="entry name" value="ATPase domain of HSP90 chaperone/DNA topoisomerase II/histidine kinase"/>
    <property type="match status" value="1"/>
</dbReference>